<evidence type="ECO:0000256" key="1">
    <source>
        <dbReference type="ARBA" id="ARBA00023157"/>
    </source>
</evidence>
<dbReference type="GeneID" id="102312687"/>
<dbReference type="Proteomes" id="UP000264840">
    <property type="component" value="Unplaced"/>
</dbReference>
<reference evidence="6" key="1">
    <citation type="submission" date="2025-08" db="UniProtKB">
        <authorList>
            <consortium name="Ensembl"/>
        </authorList>
    </citation>
    <scope>IDENTIFICATION</scope>
</reference>
<protein>
    <submittedName>
        <fullName evidence="6">Interleukin 15 receptor subunit alpha</fullName>
    </submittedName>
</protein>
<dbReference type="RefSeq" id="XP_005942753.1">
    <property type="nucleotide sequence ID" value="XM_005942691.2"/>
</dbReference>
<reference evidence="6" key="2">
    <citation type="submission" date="2025-09" db="UniProtKB">
        <authorList>
            <consortium name="Ensembl"/>
        </authorList>
    </citation>
    <scope>IDENTIFICATION</scope>
</reference>
<keyword evidence="3" id="KW-0812">Transmembrane</keyword>
<feature type="transmembrane region" description="Helical" evidence="3">
    <location>
        <begin position="182"/>
        <end position="202"/>
    </location>
</feature>
<keyword evidence="7" id="KW-1185">Reference proteome</keyword>
<organism evidence="6 7">
    <name type="scientific">Haplochromis burtoni</name>
    <name type="common">Burton's mouthbrooder</name>
    <name type="synonym">Chromis burtoni</name>
    <dbReference type="NCBI Taxonomy" id="8153"/>
    <lineage>
        <taxon>Eukaryota</taxon>
        <taxon>Metazoa</taxon>
        <taxon>Chordata</taxon>
        <taxon>Craniata</taxon>
        <taxon>Vertebrata</taxon>
        <taxon>Euteleostomi</taxon>
        <taxon>Actinopterygii</taxon>
        <taxon>Neopterygii</taxon>
        <taxon>Teleostei</taxon>
        <taxon>Neoteleostei</taxon>
        <taxon>Acanthomorphata</taxon>
        <taxon>Ovalentaria</taxon>
        <taxon>Cichlomorphae</taxon>
        <taxon>Cichliformes</taxon>
        <taxon>Cichlidae</taxon>
        <taxon>African cichlids</taxon>
        <taxon>Pseudocrenilabrinae</taxon>
        <taxon>Haplochromini</taxon>
        <taxon>Haplochromis</taxon>
    </lineage>
</organism>
<feature type="domain" description="Sushi" evidence="5">
    <location>
        <begin position="25"/>
        <end position="88"/>
    </location>
</feature>
<dbReference type="Gene3D" id="2.20.28.230">
    <property type="match status" value="1"/>
</dbReference>
<evidence type="ECO:0000256" key="2">
    <source>
        <dbReference type="PROSITE-ProRule" id="PRU00302"/>
    </source>
</evidence>
<evidence type="ECO:0000256" key="4">
    <source>
        <dbReference type="SAM" id="SignalP"/>
    </source>
</evidence>
<evidence type="ECO:0000313" key="7">
    <source>
        <dbReference type="Proteomes" id="UP000264840"/>
    </source>
</evidence>
<dbReference type="GO" id="GO:0042010">
    <property type="term" value="F:interleukin-15 receptor activity"/>
    <property type="evidence" value="ECO:0007669"/>
    <property type="project" value="InterPro"/>
</dbReference>
<dbReference type="OMA" id="PINCAPA"/>
<keyword evidence="1" id="KW-1015">Disulfide bond</keyword>
<dbReference type="CTD" id="3601"/>
<dbReference type="SUPFAM" id="SSF57535">
    <property type="entry name" value="Complement control module/SCR domain"/>
    <property type="match status" value="1"/>
</dbReference>
<comment type="caution">
    <text evidence="2">Lacks conserved residue(s) required for the propagation of feature annotation.</text>
</comment>
<dbReference type="InterPro" id="IPR000436">
    <property type="entry name" value="Sushi_SCR_CCP_dom"/>
</dbReference>
<evidence type="ECO:0000259" key="5">
    <source>
        <dbReference type="PROSITE" id="PS50923"/>
    </source>
</evidence>
<keyword evidence="3" id="KW-0472">Membrane</keyword>
<dbReference type="GeneTree" id="ENSGT01030000234868"/>
<dbReference type="PROSITE" id="PS50923">
    <property type="entry name" value="SUSHI"/>
    <property type="match status" value="1"/>
</dbReference>
<dbReference type="PANTHER" id="PTHR15060">
    <property type="entry name" value="INTERLEUKIN-15 RECEPTOR SUBUNIT ALPHA"/>
    <property type="match status" value="1"/>
</dbReference>
<feature type="signal peptide" evidence="4">
    <location>
        <begin position="1"/>
        <end position="23"/>
    </location>
</feature>
<evidence type="ECO:0000256" key="3">
    <source>
        <dbReference type="SAM" id="Phobius"/>
    </source>
</evidence>
<proteinExistence type="predicted"/>
<feature type="chain" id="PRO_5018689876" evidence="4">
    <location>
        <begin position="24"/>
        <end position="224"/>
    </location>
</feature>
<keyword evidence="3" id="KW-1133">Transmembrane helix</keyword>
<name>A0A3Q2WXF7_HAPBU</name>
<dbReference type="PANTHER" id="PTHR15060:SF0">
    <property type="entry name" value="INTERLEUKIN-15 RECEPTOR SUBUNIT ALPHA"/>
    <property type="match status" value="1"/>
</dbReference>
<dbReference type="InterPro" id="IPR042372">
    <property type="entry name" value="IL15RA"/>
</dbReference>
<keyword evidence="2" id="KW-0768">Sushi</keyword>
<dbReference type="AlphaFoldDB" id="A0A3Q2WXF7"/>
<dbReference type="InterPro" id="IPR035976">
    <property type="entry name" value="Sushi/SCR/CCP_sf"/>
</dbReference>
<sequence length="224" mass="24192">MALVSVAFPVCVMIVCWSQLSSSDNSCPCPEIPKLNLTNLPQQGCFEIDARFRYKCMDGYLRKAGTSNLIKCENPGAQWSKPSLVCIPDPRITTTQPPKATSTTTESHTDISSYSVSTSAITTASTAQMMQNSSTVLEQGTSTQTTIHEPVMETTGQTDTIKNTTHSALGIDAAADSTRTTAATVVTVLLVTLCTAGLVLLYQRRRREHTPVNQDPEELCTLNA</sequence>
<dbReference type="Ensembl" id="ENSHBUT00000022891.1">
    <property type="protein sequence ID" value="ENSHBUP00000031162.1"/>
    <property type="gene ID" value="ENSHBUG00000016652.1"/>
</dbReference>
<keyword evidence="4" id="KW-0732">Signal</keyword>
<evidence type="ECO:0000313" key="6">
    <source>
        <dbReference type="Ensembl" id="ENSHBUP00000031162.1"/>
    </source>
</evidence>
<accession>A0A3Q2WXF7</accession>